<dbReference type="Pfam" id="PF06439">
    <property type="entry name" value="3keto-disac_hyd"/>
    <property type="match status" value="1"/>
</dbReference>
<reference evidence="2 3" key="1">
    <citation type="journal article" date="2008" name="BMC Genomics">
        <title>Complete genome of Phenylobacterium zucineum - a novel facultative intracellular bacterium isolated from human erythroleukemia cell line K562.</title>
        <authorList>
            <person name="Luo Y."/>
            <person name="Xu X."/>
            <person name="Ding Z."/>
            <person name="Liu Z."/>
            <person name="Zhang B."/>
            <person name="Yan Z."/>
            <person name="Sun J."/>
            <person name="Hu S."/>
            <person name="Hu X."/>
        </authorList>
    </citation>
    <scope>NUCLEOTIDE SEQUENCE [LARGE SCALE GENOMIC DNA]</scope>
    <source>
        <strain evidence="2 3">HLK1</strain>
    </source>
</reference>
<dbReference type="EMBL" id="CP000747">
    <property type="protein sequence ID" value="ACG78562.1"/>
    <property type="molecule type" value="Genomic_DNA"/>
</dbReference>
<dbReference type="Proteomes" id="UP000001868">
    <property type="component" value="Chromosome"/>
</dbReference>
<dbReference type="HOGENOM" id="CLU_073042_1_1_5"/>
<dbReference type="InterPro" id="IPR010496">
    <property type="entry name" value="AL/BT2_dom"/>
</dbReference>
<sequence length="249" mass="27488">MALAAAAPAAAAEDWRPIFNGRDLSGWIPKVNHRPLGENWRDTFRVDDGVLRVSYDRYEVFKDEFAHLIYRTPLSSYRLRFEYRFVGPQTPGAPAWAVRNSGVMLHGQAPETMSLDQSFPVSVEAQLLGGAPGETRPTGNVCTPGVTISIAGAPRREHCLSSASPTYPEGEWVRFEAEVRGGRLVRHRINGEVVMEYTDVRLAPAEYAQLGADPSAFPAEAAPLESGYISLQGEGHPIEFRRIEVLELP</sequence>
<protein>
    <recommendedName>
        <fullName evidence="1">3-keto-alpha-glucoside-1,2-lyase/3-keto-2-hydroxy-glucal hydratase domain-containing protein</fullName>
    </recommendedName>
</protein>
<dbReference type="STRING" id="450851.PHZ_c2151"/>
<proteinExistence type="predicted"/>
<organism evidence="2 3">
    <name type="scientific">Phenylobacterium zucineum (strain HLK1)</name>
    <dbReference type="NCBI Taxonomy" id="450851"/>
    <lineage>
        <taxon>Bacteria</taxon>
        <taxon>Pseudomonadati</taxon>
        <taxon>Pseudomonadota</taxon>
        <taxon>Alphaproteobacteria</taxon>
        <taxon>Caulobacterales</taxon>
        <taxon>Caulobacteraceae</taxon>
        <taxon>Phenylobacterium</taxon>
    </lineage>
</organism>
<dbReference type="eggNOG" id="ENOG502Z7HW">
    <property type="taxonomic scope" value="Bacteria"/>
</dbReference>
<accession>B4REN6</accession>
<dbReference type="AlphaFoldDB" id="B4REN6"/>
<evidence type="ECO:0000259" key="1">
    <source>
        <dbReference type="Pfam" id="PF06439"/>
    </source>
</evidence>
<feature type="domain" description="3-keto-alpha-glucoside-1,2-lyase/3-keto-2-hydroxy-glucal hydratase" evidence="1">
    <location>
        <begin position="14"/>
        <end position="245"/>
    </location>
</feature>
<dbReference type="Gene3D" id="2.60.120.560">
    <property type="entry name" value="Exo-inulinase, domain 1"/>
    <property type="match status" value="1"/>
</dbReference>
<gene>
    <name evidence="2" type="ordered locus">PHZ_c2151</name>
</gene>
<evidence type="ECO:0000313" key="3">
    <source>
        <dbReference type="Proteomes" id="UP000001868"/>
    </source>
</evidence>
<dbReference type="KEGG" id="pzu:PHZ_c2151"/>
<evidence type="ECO:0000313" key="2">
    <source>
        <dbReference type="EMBL" id="ACG78562.1"/>
    </source>
</evidence>
<dbReference type="OrthoDB" id="9787527at2"/>
<keyword evidence="3" id="KW-1185">Reference proteome</keyword>
<name>B4REN6_PHEZH</name>
<dbReference type="GO" id="GO:0016787">
    <property type="term" value="F:hydrolase activity"/>
    <property type="evidence" value="ECO:0007669"/>
    <property type="project" value="InterPro"/>
</dbReference>